<dbReference type="InterPro" id="IPR002347">
    <property type="entry name" value="SDR_fam"/>
</dbReference>
<keyword evidence="4" id="KW-1185">Reference proteome</keyword>
<reference evidence="4" key="1">
    <citation type="journal article" date="2019" name="Int. J. Syst. Evol. Microbiol.">
        <title>The Global Catalogue of Microorganisms (GCM) 10K type strain sequencing project: providing services to taxonomists for standard genome sequencing and annotation.</title>
        <authorList>
            <consortium name="The Broad Institute Genomics Platform"/>
            <consortium name="The Broad Institute Genome Sequencing Center for Infectious Disease"/>
            <person name="Wu L."/>
            <person name="Ma J."/>
        </authorList>
    </citation>
    <scope>NUCLEOTIDE SEQUENCE [LARGE SCALE GENOMIC DNA]</scope>
    <source>
        <strain evidence="4">JCM 17130</strain>
    </source>
</reference>
<comment type="similarity">
    <text evidence="1">Belongs to the short-chain dehydrogenases/reductases (SDR) family.</text>
</comment>
<dbReference type="Proteomes" id="UP001597277">
    <property type="component" value="Unassembled WGS sequence"/>
</dbReference>
<name>A0ABW4L8A8_9MICO</name>
<keyword evidence="3" id="KW-0560">Oxidoreductase</keyword>
<dbReference type="InterPro" id="IPR036291">
    <property type="entry name" value="NAD(P)-bd_dom_sf"/>
</dbReference>
<evidence type="ECO:0000256" key="1">
    <source>
        <dbReference type="ARBA" id="ARBA00006484"/>
    </source>
</evidence>
<dbReference type="PANTHER" id="PTHR42760">
    <property type="entry name" value="SHORT-CHAIN DEHYDROGENASES/REDUCTASES FAMILY MEMBER"/>
    <property type="match status" value="1"/>
</dbReference>
<proteinExistence type="inferred from homology"/>
<dbReference type="Gene3D" id="3.40.50.720">
    <property type="entry name" value="NAD(P)-binding Rossmann-like Domain"/>
    <property type="match status" value="1"/>
</dbReference>
<gene>
    <name evidence="3" type="ORF">ACFSE6_17560</name>
</gene>
<dbReference type="EMBL" id="JBHUEE010000011">
    <property type="protein sequence ID" value="MFD1719656.1"/>
    <property type="molecule type" value="Genomic_DNA"/>
</dbReference>
<protein>
    <submittedName>
        <fullName evidence="3">SDR family NAD(P)-dependent oxidoreductase</fullName>
        <ecNumber evidence="3">1.1.1.-</ecNumber>
    </submittedName>
</protein>
<dbReference type="Pfam" id="PF13561">
    <property type="entry name" value="adh_short_C2"/>
    <property type="match status" value="1"/>
</dbReference>
<evidence type="ECO:0000313" key="4">
    <source>
        <dbReference type="Proteomes" id="UP001597277"/>
    </source>
</evidence>
<dbReference type="InterPro" id="IPR020904">
    <property type="entry name" value="Sc_DH/Rdtase_CS"/>
</dbReference>
<feature type="domain" description="Ketoreductase" evidence="2">
    <location>
        <begin position="10"/>
        <end position="188"/>
    </location>
</feature>
<evidence type="ECO:0000313" key="3">
    <source>
        <dbReference type="EMBL" id="MFD1719656.1"/>
    </source>
</evidence>
<accession>A0ABW4L8A8</accession>
<dbReference type="RefSeq" id="WP_388010389.1">
    <property type="nucleotide sequence ID" value="NZ_JBHUEE010000011.1"/>
</dbReference>
<dbReference type="PRINTS" id="PR00081">
    <property type="entry name" value="GDHRDH"/>
</dbReference>
<dbReference type="EC" id="1.1.1.-" evidence="3"/>
<sequence>MSGGSVSRAPVAVVTGGSAGIGRAVGERLESRGYRVVSLARHRAEGAGWSPPSQYEVDVADAASVERVAEQVRAEFGEIDALVSCAGAVARAGLTDADLSDLTRQVEVNLLGTIHACRAFASALQASGGSVVTLSSSIAANPQPSASAYAAAKGGVESFSRALALELAPVRVNVVRPSLVDTGIWVSGGMAAEDYAALIERRGAEYPLGRVGRPEDVAAAVAFLLSEEAAWITGAVLPVDGGADLVGR</sequence>
<organism evidence="3 4">
    <name type="scientific">Georgenia deserti</name>
    <dbReference type="NCBI Taxonomy" id="2093781"/>
    <lineage>
        <taxon>Bacteria</taxon>
        <taxon>Bacillati</taxon>
        <taxon>Actinomycetota</taxon>
        <taxon>Actinomycetes</taxon>
        <taxon>Micrococcales</taxon>
        <taxon>Bogoriellaceae</taxon>
        <taxon>Georgenia</taxon>
    </lineage>
</organism>
<dbReference type="GO" id="GO:0016491">
    <property type="term" value="F:oxidoreductase activity"/>
    <property type="evidence" value="ECO:0007669"/>
    <property type="project" value="UniProtKB-KW"/>
</dbReference>
<dbReference type="SUPFAM" id="SSF51735">
    <property type="entry name" value="NAD(P)-binding Rossmann-fold domains"/>
    <property type="match status" value="1"/>
</dbReference>
<dbReference type="PROSITE" id="PS00061">
    <property type="entry name" value="ADH_SHORT"/>
    <property type="match status" value="1"/>
</dbReference>
<dbReference type="PRINTS" id="PR00080">
    <property type="entry name" value="SDRFAMILY"/>
</dbReference>
<dbReference type="SMART" id="SM00822">
    <property type="entry name" value="PKS_KR"/>
    <property type="match status" value="1"/>
</dbReference>
<dbReference type="PANTHER" id="PTHR42760:SF123">
    <property type="entry name" value="OXIDOREDUCTASE"/>
    <property type="match status" value="1"/>
</dbReference>
<comment type="caution">
    <text evidence="3">The sequence shown here is derived from an EMBL/GenBank/DDBJ whole genome shotgun (WGS) entry which is preliminary data.</text>
</comment>
<evidence type="ECO:0000259" key="2">
    <source>
        <dbReference type="SMART" id="SM00822"/>
    </source>
</evidence>
<dbReference type="CDD" id="cd05233">
    <property type="entry name" value="SDR_c"/>
    <property type="match status" value="1"/>
</dbReference>
<dbReference type="InterPro" id="IPR057326">
    <property type="entry name" value="KR_dom"/>
</dbReference>